<dbReference type="AlphaFoldDB" id="B1V1H2"/>
<gene>
    <name evidence="1" type="ORF">CJD_1870</name>
</gene>
<dbReference type="Proteomes" id="UP000003188">
    <property type="component" value="Unassembled WGS sequence"/>
</dbReference>
<organism evidence="1 2">
    <name type="scientific">Clostridium perfringens D str. JGS1721</name>
    <dbReference type="NCBI Taxonomy" id="488537"/>
    <lineage>
        <taxon>Bacteria</taxon>
        <taxon>Bacillati</taxon>
        <taxon>Bacillota</taxon>
        <taxon>Clostridia</taxon>
        <taxon>Eubacteriales</taxon>
        <taxon>Clostridiaceae</taxon>
        <taxon>Clostridium</taxon>
    </lineage>
</organism>
<dbReference type="RefSeq" id="WP_004460186.1">
    <property type="nucleotide sequence ID" value="NZ_ABOO01000010.1"/>
</dbReference>
<protein>
    <submittedName>
        <fullName evidence="1">Uncharacterized protein</fullName>
    </submittedName>
</protein>
<sequence length="85" mass="10452">MARAILNEIENLDLELIHFKNRKLNEKDQEYFNYLLSKIERLSKEFLKNCSKKQRYDLEDILKRYFFEYGIETYFKLFSINNIAS</sequence>
<evidence type="ECO:0000313" key="1">
    <source>
        <dbReference type="EMBL" id="EDT72321.1"/>
    </source>
</evidence>
<accession>B1V1H2</accession>
<evidence type="ECO:0000313" key="2">
    <source>
        <dbReference type="Proteomes" id="UP000003188"/>
    </source>
</evidence>
<proteinExistence type="predicted"/>
<name>B1V1H2_CLOPF</name>
<reference evidence="1 2" key="1">
    <citation type="submission" date="2008-03" db="EMBL/GenBank/DDBJ databases">
        <authorList>
            <person name="Paulsen I."/>
            <person name="Sebastian Y."/>
        </authorList>
    </citation>
    <scope>NUCLEOTIDE SEQUENCE [LARGE SCALE GENOMIC DNA]</scope>
    <source>
        <strain evidence="2">D str. JGS1721</strain>
    </source>
</reference>
<comment type="caution">
    <text evidence="1">The sequence shown here is derived from an EMBL/GenBank/DDBJ whole genome shotgun (WGS) entry which is preliminary data.</text>
</comment>
<dbReference type="EMBL" id="ABOO01000010">
    <property type="protein sequence ID" value="EDT72321.1"/>
    <property type="molecule type" value="Genomic_DNA"/>
</dbReference>